<dbReference type="Gene3D" id="2.40.50.100">
    <property type="match status" value="1"/>
</dbReference>
<name>A0A516H600_9PROT</name>
<feature type="coiled-coil region" evidence="2">
    <location>
        <begin position="185"/>
        <end position="212"/>
    </location>
</feature>
<evidence type="ECO:0000256" key="1">
    <source>
        <dbReference type="ARBA" id="ARBA00004196"/>
    </source>
</evidence>
<dbReference type="Gene3D" id="2.40.30.170">
    <property type="match status" value="1"/>
</dbReference>
<dbReference type="Gene3D" id="1.10.287.470">
    <property type="entry name" value="Helix hairpin bin"/>
    <property type="match status" value="2"/>
</dbReference>
<dbReference type="EMBL" id="CP041636">
    <property type="protein sequence ID" value="QDO99110.1"/>
    <property type="molecule type" value="Genomic_DNA"/>
</dbReference>
<accession>A0A516H600</accession>
<dbReference type="GO" id="GO:0030313">
    <property type="term" value="C:cell envelope"/>
    <property type="evidence" value="ECO:0007669"/>
    <property type="project" value="UniProtKB-SubCell"/>
</dbReference>
<dbReference type="PANTHER" id="PTHR30386">
    <property type="entry name" value="MEMBRANE FUSION SUBUNIT OF EMRAB-TOLC MULTIDRUG EFFLUX PUMP"/>
    <property type="match status" value="1"/>
</dbReference>
<gene>
    <name evidence="3" type="ORF">FNB15_18345</name>
</gene>
<dbReference type="KEGG" id="fer:FNB15_18345"/>
<feature type="coiled-coil region" evidence="2">
    <location>
        <begin position="90"/>
        <end position="160"/>
    </location>
</feature>
<evidence type="ECO:0000313" key="4">
    <source>
        <dbReference type="Proteomes" id="UP000317496"/>
    </source>
</evidence>
<protein>
    <submittedName>
        <fullName evidence="3">HlyD family efflux transporter periplasmic adaptor subunit</fullName>
    </submittedName>
</protein>
<dbReference type="InterPro" id="IPR050739">
    <property type="entry name" value="MFP"/>
</dbReference>
<sequence length="424" mass="46721">MSKIKAKSPTTGRLLRIGLGVFLLALFGYAMIPGVFFSQASVGRVNADLVTLRAPIDGQISFGEAKIGARVTRGQTLAVLRDPPERDVRLANLQAQGAALTERIGGLEQQIAALEPILQRLGGDSRNFRTAVINSLIAQVAEAEARVRQAEANARLLDVQFKRIEPLAEKGYASRADFDRRRAEADVAQADLAAQRKTLDRLRQEREAADRGIYLTDSYNNAPYSQQRRDEVELQRLGLANRKTELDAERAQVERQIEAEQRRRQQAGEASITAPVDGVLWRQLESEGATINSSAPLLQIADCSRIFFEVLRDRRTDETLSIGDSANVEFERNGQMVSHKARLVGMRGDQDGDRREFAISSTGTADQLRWIFAVDFASGARAGNPQTVVMQPEACPIGRVGRLHLSDGFTDRMIRKAGSLLGSL</sequence>
<dbReference type="RefSeq" id="WP_144258106.1">
    <property type="nucleotide sequence ID" value="NZ_CP041636.1"/>
</dbReference>
<proteinExistence type="predicted"/>
<dbReference type="PANTHER" id="PTHR30386:SF19">
    <property type="entry name" value="MULTIDRUG EXPORT PROTEIN EMRA-RELATED"/>
    <property type="match status" value="1"/>
</dbReference>
<comment type="subcellular location">
    <subcellularLocation>
        <location evidence="1">Cell envelope</location>
    </subcellularLocation>
</comment>
<evidence type="ECO:0000313" key="3">
    <source>
        <dbReference type="EMBL" id="QDO99110.1"/>
    </source>
</evidence>
<feature type="coiled-coil region" evidence="2">
    <location>
        <begin position="243"/>
        <end position="270"/>
    </location>
</feature>
<dbReference type="AlphaFoldDB" id="A0A516H600"/>
<keyword evidence="2" id="KW-0175">Coiled coil</keyword>
<organism evidence="3 4">
    <name type="scientific">Ferrovibrio terrae</name>
    <dbReference type="NCBI Taxonomy" id="2594003"/>
    <lineage>
        <taxon>Bacteria</taxon>
        <taxon>Pseudomonadati</taxon>
        <taxon>Pseudomonadota</taxon>
        <taxon>Alphaproteobacteria</taxon>
        <taxon>Rhodospirillales</taxon>
        <taxon>Rhodospirillaceae</taxon>
        <taxon>Ferrovibrio</taxon>
    </lineage>
</organism>
<dbReference type="OrthoDB" id="7477732at2"/>
<dbReference type="Proteomes" id="UP000317496">
    <property type="component" value="Chromosome"/>
</dbReference>
<keyword evidence="4" id="KW-1185">Reference proteome</keyword>
<evidence type="ECO:0000256" key="2">
    <source>
        <dbReference type="SAM" id="Coils"/>
    </source>
</evidence>
<reference evidence="3 4" key="1">
    <citation type="submission" date="2019-07" db="EMBL/GenBank/DDBJ databases">
        <title>Genome sequencing for Ferrovibrio sp. K5.</title>
        <authorList>
            <person name="Park S.-J."/>
        </authorList>
    </citation>
    <scope>NUCLEOTIDE SEQUENCE [LARGE SCALE GENOMIC DNA]</scope>
    <source>
        <strain evidence="3 4">K5</strain>
    </source>
</reference>